<evidence type="ECO:0000256" key="2">
    <source>
        <dbReference type="ARBA" id="ARBA00093469"/>
    </source>
</evidence>
<dbReference type="Proteomes" id="UP000054408">
    <property type="component" value="Unassembled WGS sequence"/>
</dbReference>
<gene>
    <name evidence="4" type="ORF">AMSG_10910</name>
</gene>
<dbReference type="RefSeq" id="XP_013753094.1">
    <property type="nucleotide sequence ID" value="XM_013897640.1"/>
</dbReference>
<accession>A0A0L0DTA1</accession>
<proteinExistence type="inferred from homology"/>
<organism evidence="4 5">
    <name type="scientific">Thecamonas trahens ATCC 50062</name>
    <dbReference type="NCBI Taxonomy" id="461836"/>
    <lineage>
        <taxon>Eukaryota</taxon>
        <taxon>Apusozoa</taxon>
        <taxon>Apusomonadida</taxon>
        <taxon>Apusomonadidae</taxon>
        <taxon>Thecamonas</taxon>
    </lineage>
</organism>
<dbReference type="GO" id="GO:0006814">
    <property type="term" value="P:sodium ion transport"/>
    <property type="evidence" value="ECO:0007669"/>
    <property type="project" value="InterPro"/>
</dbReference>
<feature type="domain" description="COMM" evidence="3">
    <location>
        <begin position="123"/>
        <end position="222"/>
    </location>
</feature>
<dbReference type="OrthoDB" id="1917519at2759"/>
<reference evidence="4 5" key="1">
    <citation type="submission" date="2010-05" db="EMBL/GenBank/DDBJ databases">
        <title>The Genome Sequence of Thecamonas trahens ATCC 50062.</title>
        <authorList>
            <consortium name="The Broad Institute Genome Sequencing Platform"/>
            <person name="Russ C."/>
            <person name="Cuomo C."/>
            <person name="Shea T."/>
            <person name="Young S.K."/>
            <person name="Zeng Q."/>
            <person name="Koehrsen M."/>
            <person name="Haas B."/>
            <person name="Borodovsky M."/>
            <person name="Guigo R."/>
            <person name="Alvarado L."/>
            <person name="Berlin A."/>
            <person name="Bochicchio J."/>
            <person name="Borenstein D."/>
            <person name="Chapman S."/>
            <person name="Chen Z."/>
            <person name="Freedman E."/>
            <person name="Gellesch M."/>
            <person name="Goldberg J."/>
            <person name="Griggs A."/>
            <person name="Gujja S."/>
            <person name="Heilman E."/>
            <person name="Heiman D."/>
            <person name="Hepburn T."/>
            <person name="Howarth C."/>
            <person name="Jen D."/>
            <person name="Larson L."/>
            <person name="Mehta T."/>
            <person name="Park D."/>
            <person name="Pearson M."/>
            <person name="Roberts A."/>
            <person name="Saif S."/>
            <person name="Shenoy N."/>
            <person name="Sisk P."/>
            <person name="Stolte C."/>
            <person name="Sykes S."/>
            <person name="Thomson T."/>
            <person name="Walk T."/>
            <person name="White J."/>
            <person name="Yandava C."/>
            <person name="Burger G."/>
            <person name="Gray M.W."/>
            <person name="Holland P.W.H."/>
            <person name="King N."/>
            <person name="Lang F.B.F."/>
            <person name="Roger A.J."/>
            <person name="Ruiz-Trillo I."/>
            <person name="Lander E."/>
            <person name="Nusbaum C."/>
        </authorList>
    </citation>
    <scope>NUCLEOTIDE SEQUENCE [LARGE SCALE GENOMIC DNA]</scope>
    <source>
        <strain evidence="4 5">ATCC 50062</strain>
    </source>
</reference>
<evidence type="ECO:0000259" key="3">
    <source>
        <dbReference type="PROSITE" id="PS51269"/>
    </source>
</evidence>
<dbReference type="PANTHER" id="PTHR31159:SF1">
    <property type="entry name" value="COMM DOMAIN-CONTAINING PROTEIN 3"/>
    <property type="match status" value="1"/>
</dbReference>
<comment type="similarity">
    <text evidence="2">Belongs to the COMM domain-containing protein 3 family.</text>
</comment>
<dbReference type="PROSITE" id="PS51269">
    <property type="entry name" value="COMM"/>
    <property type="match status" value="1"/>
</dbReference>
<dbReference type="EMBL" id="GL349498">
    <property type="protein sequence ID" value="KNC55271.1"/>
    <property type="molecule type" value="Genomic_DNA"/>
</dbReference>
<dbReference type="InterPro" id="IPR037355">
    <property type="entry name" value="COMMD3"/>
</dbReference>
<evidence type="ECO:0000313" key="5">
    <source>
        <dbReference type="Proteomes" id="UP000054408"/>
    </source>
</evidence>
<dbReference type="Pfam" id="PF21672">
    <property type="entry name" value="COMM_HN"/>
    <property type="match status" value="1"/>
</dbReference>
<dbReference type="PANTHER" id="PTHR31159">
    <property type="entry name" value="COMM DOMAIN-CONTAINING PROTEIN 3"/>
    <property type="match status" value="1"/>
</dbReference>
<dbReference type="InterPro" id="IPR017920">
    <property type="entry name" value="COMM"/>
</dbReference>
<name>A0A0L0DTA1_THETB</name>
<keyword evidence="5" id="KW-1185">Reference proteome</keyword>
<dbReference type="GeneID" id="25569015"/>
<evidence type="ECO:0000313" key="4">
    <source>
        <dbReference type="EMBL" id="KNC55271.1"/>
    </source>
</evidence>
<evidence type="ECO:0000256" key="1">
    <source>
        <dbReference type="ARBA" id="ARBA00016548"/>
    </source>
</evidence>
<dbReference type="STRING" id="461836.A0A0L0DTA1"/>
<dbReference type="Pfam" id="PF07258">
    <property type="entry name" value="COMM_domain"/>
    <property type="match status" value="1"/>
</dbReference>
<dbReference type="AlphaFoldDB" id="A0A0L0DTA1"/>
<dbReference type="OMA" id="DWRLDYC"/>
<protein>
    <recommendedName>
        <fullName evidence="1">COMM domain-containing protein 3</fullName>
    </recommendedName>
</protein>
<sequence>MQVSDDVTLGLSFLGSNMITDDGTTALVQAAFAVLTKKLDESAIYGSAALGEVDPAALKQMYHALTAVILEGAKRNLDADVACAPLEEAGVPEARINAFSTLYGKCLGMLREILFSAGFNYPHVVDAQWRLDYVIKDSNLEKIDEIHYAVALITENGGDFEDELLAGNPATLDGIVKLGSEASSSHVGNGTGRKVEFTCSREQLEDLVITLRDATKQMERIIEDE</sequence>